<accession>A0ACB6QXD6</accession>
<evidence type="ECO:0000313" key="1">
    <source>
        <dbReference type="EMBL" id="KAF2471175.1"/>
    </source>
</evidence>
<protein>
    <submittedName>
        <fullName evidence="1">Uncharacterized protein</fullName>
    </submittedName>
</protein>
<comment type="caution">
    <text evidence="1">The sequence shown here is derived from an EMBL/GenBank/DDBJ whole genome shotgun (WGS) entry which is preliminary data.</text>
</comment>
<sequence>MPLKQHHPRSVGQGFPQPCELAFISNYPSSIRRRDDTGEGILMQELKLLNFQAHARIQPNTATPPTRTVLPSYASSSTGILSPSNCGTPVTSPSFPYPKRIISTSTLITPRPAQLSNFAAGLLPPSCFASDQCKLLQTFELCGVQYIYFSIFGLCTSDSSAAAKPFFGPVYHGTTFQSETIELRTARTRPSLLARMLRLSGICNGELNCDLGGFRPEKYCMRSRILMRLGVKIVELRRWLAVCLGLLLRFTAHRSAISVA</sequence>
<dbReference type="EMBL" id="MU003505">
    <property type="protein sequence ID" value="KAF2471175.1"/>
    <property type="molecule type" value="Genomic_DNA"/>
</dbReference>
<dbReference type="Proteomes" id="UP000799755">
    <property type="component" value="Unassembled WGS sequence"/>
</dbReference>
<proteinExistence type="predicted"/>
<organism evidence="1 2">
    <name type="scientific">Lindgomyces ingoldianus</name>
    <dbReference type="NCBI Taxonomy" id="673940"/>
    <lineage>
        <taxon>Eukaryota</taxon>
        <taxon>Fungi</taxon>
        <taxon>Dikarya</taxon>
        <taxon>Ascomycota</taxon>
        <taxon>Pezizomycotina</taxon>
        <taxon>Dothideomycetes</taxon>
        <taxon>Pleosporomycetidae</taxon>
        <taxon>Pleosporales</taxon>
        <taxon>Lindgomycetaceae</taxon>
        <taxon>Lindgomyces</taxon>
    </lineage>
</organism>
<keyword evidence="2" id="KW-1185">Reference proteome</keyword>
<evidence type="ECO:0000313" key="2">
    <source>
        <dbReference type="Proteomes" id="UP000799755"/>
    </source>
</evidence>
<name>A0ACB6QXD6_9PLEO</name>
<gene>
    <name evidence="1" type="ORF">BDR25DRAFT_367906</name>
</gene>
<reference evidence="1" key="1">
    <citation type="journal article" date="2020" name="Stud. Mycol.">
        <title>101 Dothideomycetes genomes: a test case for predicting lifestyles and emergence of pathogens.</title>
        <authorList>
            <person name="Haridas S."/>
            <person name="Albert R."/>
            <person name="Binder M."/>
            <person name="Bloem J."/>
            <person name="Labutti K."/>
            <person name="Salamov A."/>
            <person name="Andreopoulos B."/>
            <person name="Baker S."/>
            <person name="Barry K."/>
            <person name="Bills G."/>
            <person name="Bluhm B."/>
            <person name="Cannon C."/>
            <person name="Castanera R."/>
            <person name="Culley D."/>
            <person name="Daum C."/>
            <person name="Ezra D."/>
            <person name="Gonzalez J."/>
            <person name="Henrissat B."/>
            <person name="Kuo A."/>
            <person name="Liang C."/>
            <person name="Lipzen A."/>
            <person name="Lutzoni F."/>
            <person name="Magnuson J."/>
            <person name="Mondo S."/>
            <person name="Nolan M."/>
            <person name="Ohm R."/>
            <person name="Pangilinan J."/>
            <person name="Park H.-J."/>
            <person name="Ramirez L."/>
            <person name="Alfaro M."/>
            <person name="Sun H."/>
            <person name="Tritt A."/>
            <person name="Yoshinaga Y."/>
            <person name="Zwiers L.-H."/>
            <person name="Turgeon B."/>
            <person name="Goodwin S."/>
            <person name="Spatafora J."/>
            <person name="Crous P."/>
            <person name="Grigoriev I."/>
        </authorList>
    </citation>
    <scope>NUCLEOTIDE SEQUENCE</scope>
    <source>
        <strain evidence="1">ATCC 200398</strain>
    </source>
</reference>